<dbReference type="InterPro" id="IPR050546">
    <property type="entry name" value="Glycosyl_Hydrlase_16"/>
</dbReference>
<dbReference type="PANTHER" id="PTHR10963">
    <property type="entry name" value="GLYCOSYL HYDROLASE-RELATED"/>
    <property type="match status" value="1"/>
</dbReference>
<dbReference type="PANTHER" id="PTHR10963:SF53">
    <property type="entry name" value="GH16 DOMAIN-CONTAINING PROTEIN"/>
    <property type="match status" value="1"/>
</dbReference>
<evidence type="ECO:0000256" key="1">
    <source>
        <dbReference type="SAM" id="MobiDB-lite"/>
    </source>
</evidence>
<feature type="non-terminal residue" evidence="3">
    <location>
        <position position="1"/>
    </location>
</feature>
<evidence type="ECO:0000313" key="3">
    <source>
        <dbReference type="EMBL" id="KAF2197618.1"/>
    </source>
</evidence>
<dbReference type="AlphaFoldDB" id="A0A9P4MS32"/>
<sequence>PPTPQYPHLAPPVPQHSKPATTPPPLPQHPSQHQLPSCPPPTNNAYWTAQFSPSIPVTHNFRHELGAHGWGNNESQNYTADPSNSFHTPDARLVVRAIAQNGQYTSARLTSHQTLARRRGYLTATLIAPCASGIWPAFWLLPADPFTWPVDGEVDIFEAWNGDPVNHSCLHWGHFNGEDWNKHRVMETPVPDLGAGRPHTFGLAWIEEDGMPEWRGRLVWYIDGRPVMKASIPQGTRRMEDFRILINVAMGGNVCQGKLPESGAYDLVVSDLKMCEEPVGGWSAFEMDWECAVEGKMM</sequence>
<dbReference type="GO" id="GO:0005975">
    <property type="term" value="P:carbohydrate metabolic process"/>
    <property type="evidence" value="ECO:0007669"/>
    <property type="project" value="InterPro"/>
</dbReference>
<gene>
    <name evidence="3" type="ORF">GQ43DRAFT_337072</name>
</gene>
<dbReference type="CDD" id="cd08023">
    <property type="entry name" value="GH16_laminarinase_like"/>
    <property type="match status" value="1"/>
</dbReference>
<dbReference type="SUPFAM" id="SSF49899">
    <property type="entry name" value="Concanavalin A-like lectins/glucanases"/>
    <property type="match status" value="1"/>
</dbReference>
<keyword evidence="4" id="KW-1185">Reference proteome</keyword>
<organism evidence="3 4">
    <name type="scientific">Delitschia confertaspora ATCC 74209</name>
    <dbReference type="NCBI Taxonomy" id="1513339"/>
    <lineage>
        <taxon>Eukaryota</taxon>
        <taxon>Fungi</taxon>
        <taxon>Dikarya</taxon>
        <taxon>Ascomycota</taxon>
        <taxon>Pezizomycotina</taxon>
        <taxon>Dothideomycetes</taxon>
        <taxon>Pleosporomycetidae</taxon>
        <taxon>Pleosporales</taxon>
        <taxon>Delitschiaceae</taxon>
        <taxon>Delitschia</taxon>
    </lineage>
</organism>
<accession>A0A9P4MS32</accession>
<dbReference type="Pfam" id="PF26113">
    <property type="entry name" value="GH16_XgeA"/>
    <property type="match status" value="1"/>
</dbReference>
<comment type="caution">
    <text evidence="3">The sequence shown here is derived from an EMBL/GenBank/DDBJ whole genome shotgun (WGS) entry which is preliminary data.</text>
</comment>
<feature type="region of interest" description="Disordered" evidence="1">
    <location>
        <begin position="1"/>
        <end position="43"/>
    </location>
</feature>
<proteinExistence type="predicted"/>
<dbReference type="InterPro" id="IPR013320">
    <property type="entry name" value="ConA-like_dom_sf"/>
</dbReference>
<reference evidence="3" key="1">
    <citation type="journal article" date="2020" name="Stud. Mycol.">
        <title>101 Dothideomycetes genomes: a test case for predicting lifestyles and emergence of pathogens.</title>
        <authorList>
            <person name="Haridas S."/>
            <person name="Albert R."/>
            <person name="Binder M."/>
            <person name="Bloem J."/>
            <person name="Labutti K."/>
            <person name="Salamov A."/>
            <person name="Andreopoulos B."/>
            <person name="Baker S."/>
            <person name="Barry K."/>
            <person name="Bills G."/>
            <person name="Bluhm B."/>
            <person name="Cannon C."/>
            <person name="Castanera R."/>
            <person name="Culley D."/>
            <person name="Daum C."/>
            <person name="Ezra D."/>
            <person name="Gonzalez J."/>
            <person name="Henrissat B."/>
            <person name="Kuo A."/>
            <person name="Liang C."/>
            <person name="Lipzen A."/>
            <person name="Lutzoni F."/>
            <person name="Magnuson J."/>
            <person name="Mondo S."/>
            <person name="Nolan M."/>
            <person name="Ohm R."/>
            <person name="Pangilinan J."/>
            <person name="Park H.-J."/>
            <person name="Ramirez L."/>
            <person name="Alfaro M."/>
            <person name="Sun H."/>
            <person name="Tritt A."/>
            <person name="Yoshinaga Y."/>
            <person name="Zwiers L.-H."/>
            <person name="Turgeon B."/>
            <person name="Goodwin S."/>
            <person name="Spatafora J."/>
            <person name="Crous P."/>
            <person name="Grigoriev I."/>
        </authorList>
    </citation>
    <scope>NUCLEOTIDE SEQUENCE</scope>
    <source>
        <strain evidence="3">ATCC 74209</strain>
    </source>
</reference>
<name>A0A9P4MS32_9PLEO</name>
<evidence type="ECO:0000259" key="2">
    <source>
        <dbReference type="PROSITE" id="PS51762"/>
    </source>
</evidence>
<dbReference type="GO" id="GO:0004553">
    <property type="term" value="F:hydrolase activity, hydrolyzing O-glycosyl compounds"/>
    <property type="evidence" value="ECO:0007669"/>
    <property type="project" value="InterPro"/>
</dbReference>
<evidence type="ECO:0000313" key="4">
    <source>
        <dbReference type="Proteomes" id="UP000799536"/>
    </source>
</evidence>
<feature type="non-terminal residue" evidence="3">
    <location>
        <position position="298"/>
    </location>
</feature>
<dbReference type="Proteomes" id="UP000799536">
    <property type="component" value="Unassembled WGS sequence"/>
</dbReference>
<dbReference type="OrthoDB" id="192832at2759"/>
<feature type="domain" description="GH16" evidence="2">
    <location>
        <begin position="45"/>
        <end position="287"/>
    </location>
</feature>
<protein>
    <submittedName>
        <fullName evidence="3">Concanavalin A-like lectin/glucanase</fullName>
    </submittedName>
</protein>
<feature type="compositionally biased region" description="Pro residues" evidence="1">
    <location>
        <begin position="1"/>
        <end position="14"/>
    </location>
</feature>
<dbReference type="InterPro" id="IPR000757">
    <property type="entry name" value="Beta-glucanase-like"/>
</dbReference>
<dbReference type="PROSITE" id="PS51762">
    <property type="entry name" value="GH16_2"/>
    <property type="match status" value="1"/>
</dbReference>
<dbReference type="EMBL" id="ML994216">
    <property type="protein sequence ID" value="KAF2197618.1"/>
    <property type="molecule type" value="Genomic_DNA"/>
</dbReference>
<dbReference type="Gene3D" id="2.60.120.200">
    <property type="match status" value="1"/>
</dbReference>